<evidence type="ECO:0000256" key="1">
    <source>
        <dbReference type="ARBA" id="ARBA00001933"/>
    </source>
</evidence>
<evidence type="ECO:0000256" key="3">
    <source>
        <dbReference type="ARBA" id="ARBA00012239"/>
    </source>
</evidence>
<dbReference type="SUPFAM" id="SSF53383">
    <property type="entry name" value="PLP-dependent transferases"/>
    <property type="match status" value="1"/>
</dbReference>
<dbReference type="PROSITE" id="PS50222">
    <property type="entry name" value="EF_HAND_2"/>
    <property type="match status" value="1"/>
</dbReference>
<evidence type="ECO:0000256" key="10">
    <source>
        <dbReference type="RuleBase" id="RU004504"/>
    </source>
</evidence>
<comment type="caution">
    <text evidence="12">The sequence shown here is derived from an EMBL/GenBank/DDBJ whole genome shotgun (WGS) entry which is preliminary data.</text>
</comment>
<dbReference type="Gene3D" id="3.90.1150.10">
    <property type="entry name" value="Aspartate Aminotransferase, domain 1"/>
    <property type="match status" value="1"/>
</dbReference>
<keyword evidence="6" id="KW-0663">Pyridoxal phosphate</keyword>
<evidence type="ECO:0000313" key="13">
    <source>
        <dbReference type="Proteomes" id="UP001500101"/>
    </source>
</evidence>
<dbReference type="InterPro" id="IPR020578">
    <property type="entry name" value="Aminotrans_V_PyrdxlP_BS"/>
</dbReference>
<dbReference type="Pfam" id="PF00266">
    <property type="entry name" value="Aminotran_5"/>
    <property type="match status" value="1"/>
</dbReference>
<dbReference type="RefSeq" id="WP_344674601.1">
    <property type="nucleotide sequence ID" value="NZ_BAAAZI010000008.1"/>
</dbReference>
<proteinExistence type="inferred from homology"/>
<evidence type="ECO:0000259" key="11">
    <source>
        <dbReference type="PROSITE" id="PS50222"/>
    </source>
</evidence>
<keyword evidence="8" id="KW-0411">Iron-sulfur</keyword>
<feature type="domain" description="EF-hand" evidence="11">
    <location>
        <begin position="118"/>
        <end position="144"/>
    </location>
</feature>
<dbReference type="Gene3D" id="3.40.640.10">
    <property type="entry name" value="Type I PLP-dependent aspartate aminotransferase-like (Major domain)"/>
    <property type="match status" value="1"/>
</dbReference>
<dbReference type="InterPro" id="IPR015421">
    <property type="entry name" value="PyrdxlP-dep_Trfase_major"/>
</dbReference>
<evidence type="ECO:0000313" key="12">
    <source>
        <dbReference type="EMBL" id="GAA4140871.1"/>
    </source>
</evidence>
<dbReference type="PANTHER" id="PTHR11601:SF34">
    <property type="entry name" value="CYSTEINE DESULFURASE"/>
    <property type="match status" value="1"/>
</dbReference>
<evidence type="ECO:0000256" key="9">
    <source>
        <dbReference type="ARBA" id="ARBA00050776"/>
    </source>
</evidence>
<sequence>MGLMYFDNNATTRIDDQVLAVMMPYLQESYGNASSVQHKLGRQANHAIENARKQIANSLNCHTKELFFCSGSTEAINTVLRAFPKAYKTKGNHIISCKTEHKAILSTCAAIHKEGTDIQLLDVDSNGSINLKELENAIREDTILVSLMAANNETGVLHPIAEIAEICTRKDVLFFCDATQWIGKIPLDLQKIPIDILCFSAHKFHGPKGAAAIFIRRKSKPIQIPALIVGGNQESGFRGGTYAVPQIAGMGESLFLSNKKQYTSELRDYFEEELQKNIPDISIHAKAVNRLPNTSNIQFLHVRGAELMTKLPDMCISSGSACVSGSRDPSHVLKAMGLSDEDAFCSLRFSFSRHNTILEIDRAVELLKNVVTQIREQSPIWQMYKEGLL</sequence>
<keyword evidence="7" id="KW-0408">Iron</keyword>
<dbReference type="InterPro" id="IPR016454">
    <property type="entry name" value="Cysteine_dSase"/>
</dbReference>
<dbReference type="PROSITE" id="PS00595">
    <property type="entry name" value="AA_TRANSFER_CLASS_5"/>
    <property type="match status" value="1"/>
</dbReference>
<dbReference type="InterPro" id="IPR015422">
    <property type="entry name" value="PyrdxlP-dep_Trfase_small"/>
</dbReference>
<dbReference type="PIRSF" id="PIRSF005572">
    <property type="entry name" value="NifS"/>
    <property type="match status" value="1"/>
</dbReference>
<evidence type="ECO:0000256" key="4">
    <source>
        <dbReference type="ARBA" id="ARBA00022679"/>
    </source>
</evidence>
<accession>A0ABP7YTW7</accession>
<evidence type="ECO:0000256" key="7">
    <source>
        <dbReference type="ARBA" id="ARBA00023004"/>
    </source>
</evidence>
<evidence type="ECO:0000256" key="5">
    <source>
        <dbReference type="ARBA" id="ARBA00022723"/>
    </source>
</evidence>
<dbReference type="Proteomes" id="UP001500101">
    <property type="component" value="Unassembled WGS sequence"/>
</dbReference>
<evidence type="ECO:0000256" key="6">
    <source>
        <dbReference type="ARBA" id="ARBA00022898"/>
    </source>
</evidence>
<name>A0ABP7YTW7_9SPHI</name>
<keyword evidence="5" id="KW-0479">Metal-binding</keyword>
<reference evidence="13" key="1">
    <citation type="journal article" date="2019" name="Int. J. Syst. Evol. Microbiol.">
        <title>The Global Catalogue of Microorganisms (GCM) 10K type strain sequencing project: providing services to taxonomists for standard genome sequencing and annotation.</title>
        <authorList>
            <consortium name="The Broad Institute Genomics Platform"/>
            <consortium name="The Broad Institute Genome Sequencing Center for Infectious Disease"/>
            <person name="Wu L."/>
            <person name="Ma J."/>
        </authorList>
    </citation>
    <scope>NUCLEOTIDE SEQUENCE [LARGE SCALE GENOMIC DNA]</scope>
    <source>
        <strain evidence="13">JCM 16704</strain>
    </source>
</reference>
<dbReference type="InterPro" id="IPR018247">
    <property type="entry name" value="EF_Hand_1_Ca_BS"/>
</dbReference>
<dbReference type="Gene3D" id="1.10.260.50">
    <property type="match status" value="1"/>
</dbReference>
<comment type="similarity">
    <text evidence="2">Belongs to the class-V pyridoxal-phosphate-dependent aminotransferase family. NifS/IscS subfamily.</text>
</comment>
<dbReference type="EC" id="2.8.1.7" evidence="3"/>
<dbReference type="InterPro" id="IPR002048">
    <property type="entry name" value="EF_hand_dom"/>
</dbReference>
<evidence type="ECO:0000256" key="2">
    <source>
        <dbReference type="ARBA" id="ARBA00006490"/>
    </source>
</evidence>
<dbReference type="EMBL" id="BAAAZI010000008">
    <property type="protein sequence ID" value="GAA4140871.1"/>
    <property type="molecule type" value="Genomic_DNA"/>
</dbReference>
<dbReference type="InterPro" id="IPR000192">
    <property type="entry name" value="Aminotrans_V_dom"/>
</dbReference>
<dbReference type="InterPro" id="IPR015424">
    <property type="entry name" value="PyrdxlP-dep_Trfase"/>
</dbReference>
<protein>
    <recommendedName>
        <fullName evidence="3">cysteine desulfurase</fullName>
        <ecNumber evidence="3">2.8.1.7</ecNumber>
    </recommendedName>
</protein>
<dbReference type="PROSITE" id="PS00018">
    <property type="entry name" value="EF_HAND_1"/>
    <property type="match status" value="1"/>
</dbReference>
<keyword evidence="13" id="KW-1185">Reference proteome</keyword>
<gene>
    <name evidence="12" type="ORF">GCM10022216_20370</name>
</gene>
<comment type="catalytic activity">
    <reaction evidence="9">
        <text>(sulfur carrier)-H + L-cysteine = (sulfur carrier)-SH + L-alanine</text>
        <dbReference type="Rhea" id="RHEA:43892"/>
        <dbReference type="Rhea" id="RHEA-COMP:14737"/>
        <dbReference type="Rhea" id="RHEA-COMP:14739"/>
        <dbReference type="ChEBI" id="CHEBI:29917"/>
        <dbReference type="ChEBI" id="CHEBI:35235"/>
        <dbReference type="ChEBI" id="CHEBI:57972"/>
        <dbReference type="ChEBI" id="CHEBI:64428"/>
        <dbReference type="EC" id="2.8.1.7"/>
    </reaction>
</comment>
<keyword evidence="4" id="KW-0808">Transferase</keyword>
<evidence type="ECO:0000256" key="8">
    <source>
        <dbReference type="ARBA" id="ARBA00023014"/>
    </source>
</evidence>
<organism evidence="12 13">
    <name type="scientific">Sphingobacterium kyonggiense</name>
    <dbReference type="NCBI Taxonomy" id="714075"/>
    <lineage>
        <taxon>Bacteria</taxon>
        <taxon>Pseudomonadati</taxon>
        <taxon>Bacteroidota</taxon>
        <taxon>Sphingobacteriia</taxon>
        <taxon>Sphingobacteriales</taxon>
        <taxon>Sphingobacteriaceae</taxon>
        <taxon>Sphingobacterium</taxon>
    </lineage>
</organism>
<dbReference type="PANTHER" id="PTHR11601">
    <property type="entry name" value="CYSTEINE DESULFURYLASE FAMILY MEMBER"/>
    <property type="match status" value="1"/>
</dbReference>
<comment type="cofactor">
    <cofactor evidence="1 10">
        <name>pyridoxal 5'-phosphate</name>
        <dbReference type="ChEBI" id="CHEBI:597326"/>
    </cofactor>
</comment>